<feature type="compositionally biased region" description="Basic and acidic residues" evidence="1">
    <location>
        <begin position="625"/>
        <end position="636"/>
    </location>
</feature>
<feature type="region of interest" description="Disordered" evidence="1">
    <location>
        <begin position="614"/>
        <end position="640"/>
    </location>
</feature>
<name>A0A699GJR9_TANCI</name>
<dbReference type="EMBL" id="BKCJ010000112">
    <property type="protein sequence ID" value="GEU29923.1"/>
    <property type="molecule type" value="Genomic_DNA"/>
</dbReference>
<protein>
    <recommendedName>
        <fullName evidence="5">Reverse transcriptase domain-containing protein</fullName>
    </recommendedName>
</protein>
<feature type="domain" description="DUF4283" evidence="3">
    <location>
        <begin position="927"/>
        <end position="1008"/>
    </location>
</feature>
<sequence>MGSIDDALRLYLFPHSLTHHATAWFDRFPRNSITTFEQMAKMFLGKYFPPSMVMKLRNEITNFCQRPDESLFEAWERYKLSIDCCPNHNMLPVTQIDTFYNRLTLRHRDTINAAAGGTFMKRPLKVEMAEINRNLMKVLQINQQVKAVTPSCETCGGPHSYNDCPATVGQTQNVYTAGAYNQGGNSYQPQRNRNLLSYRSDNYLRPPGFNQNQNRSNLNQNYQNRNHGNNYANPQMNNQGRNQFFQGASHVQNPPPAYQAPGYQAPIQQAPIPQPQVVTTTGFTNYMKANDAILKNMQTNMTSLTNSNLELKNMFGQFMKMNIASSLGSKTLLSHTITNPKEDLKGITTRSGIVYNRPTIPTTCSPPKVVERETKVIKDTVPPTNNGSTNDVQPLVVQVKTQVPNSEPAVALVVEPVEAPVSALKPNPKPSIPYPMDECLALADLGASINLMPLSIWSKLSLPELSPACMTLELVDRSISRATRRALIDVYEGELTLHVGNKAVTFNLDQTSRYSANYDAGSINRIDVIDVAYEEYSQEVLGFSVSANPTPSTKPIVSTSSPTLTSFGDSEFLLEEIDAFLAIEYEPISPKIDDSYYDSKGDILLLQKLLNDDPSSPPLPPQELKVVEPKNKKSSIDEPPMVELKDLPPHLEYAFLEGDDKLPIIIAKDLKDEEKPALIKVLKSHKQALARHVPKVYDGDFSRYDQKNDGSLYGRLLSLWEGGSPRLGFAATVSLFLLLKKKKKKEEGDGVMNAIKNGVSKKKKKEGDGVMNAIKNGVSKVDEKEMKDGGSLGADGSTKVIDKAPILSGIARRVTNIDGNTKVLKSILKKAVRNVGDDKNKAGKTSNVGGSPSKVSFEAVGDSRANLSTTANGDTDFNGPKTGGSFASLLMPNDAVNKVHFRTLFNEESVESVDCVLPKAATAKVKGRYENSIVGFFLGKDPSFLVVQQYVSNTWRKFGFVRITLNDDGVYLFKFATKSGRDQVIEKGPWMIRKSPIILSKWSPSVSLKRGEVTKVPVWVKLYNVPVLAYSNDGLSLLATQIGKPIMLDAFTSSMCVDSRGRISFARTLIEIDAAVCLKKEVIMAIPNEEVDGYIKEVVMVEYEWKPSHCVDCKSFGHDTLVCPKRVREEVPKNSARDTKTTVIEENDDGFTEVKSRKKNKGANFGVIRLNKLKSKVMWQQKKGVDAKSNSTSPCVSSTAGGNDKGRPDSGLNTSNPFDVLNVDGDDMGESRAQPKASEYASYALNENRMEASKPSSSKSVYGDGHKDKNDVFTSYGVSLGGGNQLEDEDFDFFESYADQVVDLDGALKEFRDFKLSMSGRK</sequence>
<evidence type="ECO:0000256" key="1">
    <source>
        <dbReference type="SAM" id="MobiDB-lite"/>
    </source>
</evidence>
<evidence type="ECO:0000313" key="4">
    <source>
        <dbReference type="EMBL" id="GEU29923.1"/>
    </source>
</evidence>
<gene>
    <name evidence="4" type="ORF">Tci_001901</name>
</gene>
<evidence type="ECO:0000259" key="2">
    <source>
        <dbReference type="Pfam" id="PF03732"/>
    </source>
</evidence>
<accession>A0A699GJR9</accession>
<dbReference type="Pfam" id="PF03732">
    <property type="entry name" value="Retrotrans_gag"/>
    <property type="match status" value="1"/>
</dbReference>
<dbReference type="PANTHER" id="PTHR31286">
    <property type="entry name" value="GLYCINE-RICH CELL WALL STRUCTURAL PROTEIN 1.8-LIKE"/>
    <property type="match status" value="1"/>
</dbReference>
<feature type="compositionally biased region" description="Low complexity" evidence="1">
    <location>
        <begin position="210"/>
        <end position="227"/>
    </location>
</feature>
<dbReference type="PANTHER" id="PTHR31286:SF99">
    <property type="entry name" value="DUF4283 DOMAIN-CONTAINING PROTEIN"/>
    <property type="match status" value="1"/>
</dbReference>
<comment type="caution">
    <text evidence="4">The sequence shown here is derived from an EMBL/GenBank/DDBJ whole genome shotgun (WGS) entry which is preliminary data.</text>
</comment>
<reference evidence="4" key="1">
    <citation type="journal article" date="2019" name="Sci. Rep.">
        <title>Draft genome of Tanacetum cinerariifolium, the natural source of mosquito coil.</title>
        <authorList>
            <person name="Yamashiro T."/>
            <person name="Shiraishi A."/>
            <person name="Satake H."/>
            <person name="Nakayama K."/>
        </authorList>
    </citation>
    <scope>NUCLEOTIDE SEQUENCE</scope>
</reference>
<feature type="region of interest" description="Disordered" evidence="1">
    <location>
        <begin position="200"/>
        <end position="227"/>
    </location>
</feature>
<dbReference type="InterPro" id="IPR025558">
    <property type="entry name" value="DUF4283"/>
</dbReference>
<dbReference type="InterPro" id="IPR040256">
    <property type="entry name" value="At4g02000-like"/>
</dbReference>
<feature type="region of interest" description="Disordered" evidence="1">
    <location>
        <begin position="1181"/>
        <end position="1217"/>
    </location>
</feature>
<feature type="domain" description="Retrotransposon gag" evidence="2">
    <location>
        <begin position="12"/>
        <end position="101"/>
    </location>
</feature>
<evidence type="ECO:0000259" key="3">
    <source>
        <dbReference type="Pfam" id="PF14111"/>
    </source>
</evidence>
<organism evidence="4">
    <name type="scientific">Tanacetum cinerariifolium</name>
    <name type="common">Dalmatian daisy</name>
    <name type="synonym">Chrysanthemum cinerariifolium</name>
    <dbReference type="NCBI Taxonomy" id="118510"/>
    <lineage>
        <taxon>Eukaryota</taxon>
        <taxon>Viridiplantae</taxon>
        <taxon>Streptophyta</taxon>
        <taxon>Embryophyta</taxon>
        <taxon>Tracheophyta</taxon>
        <taxon>Spermatophyta</taxon>
        <taxon>Magnoliopsida</taxon>
        <taxon>eudicotyledons</taxon>
        <taxon>Gunneridae</taxon>
        <taxon>Pentapetalae</taxon>
        <taxon>asterids</taxon>
        <taxon>campanulids</taxon>
        <taxon>Asterales</taxon>
        <taxon>Asteraceae</taxon>
        <taxon>Asteroideae</taxon>
        <taxon>Anthemideae</taxon>
        <taxon>Anthemidinae</taxon>
        <taxon>Tanacetum</taxon>
    </lineage>
</organism>
<dbReference type="InterPro" id="IPR005162">
    <property type="entry name" value="Retrotrans_gag_dom"/>
</dbReference>
<proteinExistence type="predicted"/>
<dbReference type="Pfam" id="PF14111">
    <property type="entry name" value="DUF4283"/>
    <property type="match status" value="1"/>
</dbReference>
<evidence type="ECO:0008006" key="5">
    <source>
        <dbReference type="Google" id="ProtNLM"/>
    </source>
</evidence>
<feature type="compositionally biased region" description="Polar residues" evidence="1">
    <location>
        <begin position="1188"/>
        <end position="1201"/>
    </location>
</feature>